<dbReference type="AlphaFoldDB" id="A0AAV1QMX3"/>
<keyword evidence="1" id="KW-0472">Membrane</keyword>
<keyword evidence="1" id="KW-1133">Transmembrane helix</keyword>
<keyword evidence="3" id="KW-1185">Reference proteome</keyword>
<feature type="transmembrane region" description="Helical" evidence="1">
    <location>
        <begin position="12"/>
        <end position="32"/>
    </location>
</feature>
<dbReference type="Proteomes" id="UP001314170">
    <property type="component" value="Unassembled WGS sequence"/>
</dbReference>
<reference evidence="2 3" key="1">
    <citation type="submission" date="2024-01" db="EMBL/GenBank/DDBJ databases">
        <authorList>
            <person name="Waweru B."/>
        </authorList>
    </citation>
    <scope>NUCLEOTIDE SEQUENCE [LARGE SCALE GENOMIC DNA]</scope>
</reference>
<accession>A0AAV1QMX3</accession>
<evidence type="ECO:0000256" key="1">
    <source>
        <dbReference type="SAM" id="Phobius"/>
    </source>
</evidence>
<proteinExistence type="predicted"/>
<comment type="caution">
    <text evidence="2">The sequence shown here is derived from an EMBL/GenBank/DDBJ whole genome shotgun (WGS) entry which is preliminary data.</text>
</comment>
<keyword evidence="1" id="KW-0812">Transmembrane</keyword>
<dbReference type="EMBL" id="CAWUPB010000030">
    <property type="protein sequence ID" value="CAK7322831.1"/>
    <property type="molecule type" value="Genomic_DNA"/>
</dbReference>
<evidence type="ECO:0000313" key="2">
    <source>
        <dbReference type="EMBL" id="CAK7322831.1"/>
    </source>
</evidence>
<organism evidence="2 3">
    <name type="scientific">Dovyalis caffra</name>
    <dbReference type="NCBI Taxonomy" id="77055"/>
    <lineage>
        <taxon>Eukaryota</taxon>
        <taxon>Viridiplantae</taxon>
        <taxon>Streptophyta</taxon>
        <taxon>Embryophyta</taxon>
        <taxon>Tracheophyta</taxon>
        <taxon>Spermatophyta</taxon>
        <taxon>Magnoliopsida</taxon>
        <taxon>eudicotyledons</taxon>
        <taxon>Gunneridae</taxon>
        <taxon>Pentapetalae</taxon>
        <taxon>rosids</taxon>
        <taxon>fabids</taxon>
        <taxon>Malpighiales</taxon>
        <taxon>Salicaceae</taxon>
        <taxon>Flacourtieae</taxon>
        <taxon>Dovyalis</taxon>
    </lineage>
</organism>
<protein>
    <submittedName>
        <fullName evidence="2">Uncharacterized protein</fullName>
    </submittedName>
</protein>
<evidence type="ECO:0000313" key="3">
    <source>
        <dbReference type="Proteomes" id="UP001314170"/>
    </source>
</evidence>
<name>A0AAV1QMX3_9ROSI</name>
<gene>
    <name evidence="2" type="ORF">DCAF_LOCUS442</name>
</gene>
<sequence length="157" mass="17943">MSELCSPKGFNANFVVIMHFTSVNGFVIDLIIDDIGKDKMTSYFRVGKFNAIKKQLQEIEGIDVYDPLLKMDQNGFEDALNSSNVNTNPLPNHSTTRELKMMSFHDVTYDKKRSALKDHMIPKVLIDNGFALNVFPKYVLDHVLVDPLHMRSSKMME</sequence>